<organism evidence="1 2">
    <name type="scientific">Colletotrichum chlorophyti</name>
    <dbReference type="NCBI Taxonomy" id="708187"/>
    <lineage>
        <taxon>Eukaryota</taxon>
        <taxon>Fungi</taxon>
        <taxon>Dikarya</taxon>
        <taxon>Ascomycota</taxon>
        <taxon>Pezizomycotina</taxon>
        <taxon>Sordariomycetes</taxon>
        <taxon>Hypocreomycetidae</taxon>
        <taxon>Glomerellales</taxon>
        <taxon>Glomerellaceae</taxon>
        <taxon>Colletotrichum</taxon>
    </lineage>
</organism>
<comment type="caution">
    <text evidence="1">The sequence shown here is derived from an EMBL/GenBank/DDBJ whole genome shotgun (WGS) entry which is preliminary data.</text>
</comment>
<dbReference type="Proteomes" id="UP000186583">
    <property type="component" value="Unassembled WGS sequence"/>
</dbReference>
<sequence length="317" mass="35783">MCTSQCSNNYSLTFTRKTVKRKVSFKYQIHSSLDVRGCHFCATLEAMRWGRLANTGTVWIKLGSNAINTLIVRYPSRLKDYWRAHVCLKPEQIIICGNSPTTVTPGNRMPDLPYLTPYLQYLTRESIQADGSTQADFMFKVNYAEVIATAQALQNGLHCSRLTHPKELENIRKAAHLGDRQASCYQHVYQRLSRADYSRLQSDGVQVKFSVTSGPNTKSLEQALMCNDRAAALQIKTGLTSLFLAKARMNAAIQEVSGRSRLIWMMGAERRDIPFTCRQSGVYLSLRFEPDGSASVTSFFQLPQLSANHCVYELHSF</sequence>
<proteinExistence type="predicted"/>
<reference evidence="1 2" key="1">
    <citation type="submission" date="2016-11" db="EMBL/GenBank/DDBJ databases">
        <title>Draft Genome Assembly of Colletotrichum chlorophyti a pathogen of herbaceous plants.</title>
        <authorList>
            <person name="Gan P."/>
            <person name="Narusaka M."/>
            <person name="Tsushima A."/>
            <person name="Narusaka Y."/>
            <person name="Takano Y."/>
            <person name="Shirasu K."/>
        </authorList>
    </citation>
    <scope>NUCLEOTIDE SEQUENCE [LARGE SCALE GENOMIC DNA]</scope>
    <source>
        <strain evidence="1 2">NTL11</strain>
    </source>
</reference>
<evidence type="ECO:0000313" key="1">
    <source>
        <dbReference type="EMBL" id="OLN97660.1"/>
    </source>
</evidence>
<accession>A0A1Q8S8B1</accession>
<dbReference type="EMBL" id="MPGH01000007">
    <property type="protein sequence ID" value="OLN97660.1"/>
    <property type="molecule type" value="Genomic_DNA"/>
</dbReference>
<name>A0A1Q8S8B1_9PEZI</name>
<gene>
    <name evidence="1" type="ORF">CCHL11_09620</name>
</gene>
<dbReference type="AlphaFoldDB" id="A0A1Q8S8B1"/>
<keyword evidence="2" id="KW-1185">Reference proteome</keyword>
<evidence type="ECO:0000313" key="2">
    <source>
        <dbReference type="Proteomes" id="UP000186583"/>
    </source>
</evidence>
<protein>
    <submittedName>
        <fullName evidence="1">Uncharacterized protein</fullName>
    </submittedName>
</protein>